<dbReference type="AlphaFoldDB" id="A0A0R3W366"/>
<reference evidence="4" key="1">
    <citation type="submission" date="2017-02" db="UniProtKB">
        <authorList>
            <consortium name="WormBaseParasite"/>
        </authorList>
    </citation>
    <scope>IDENTIFICATION</scope>
</reference>
<keyword evidence="3" id="KW-1185">Reference proteome</keyword>
<accession>A0A0R3W366</accession>
<sequence length="113" mass="12945">MATEVAFKVWERMERERLKAAQRAAAKGPEEHEDRPLLQRYYRQSRLPNLTTVANSTQSSTAKCGPQMFQSRHEQKNRPRQTCPPRIPSKNQSNHGKGSITNSTHPSYSDHNS</sequence>
<reference evidence="2 3" key="2">
    <citation type="submission" date="2018-11" db="EMBL/GenBank/DDBJ databases">
        <authorList>
            <consortium name="Pathogen Informatics"/>
        </authorList>
    </citation>
    <scope>NUCLEOTIDE SEQUENCE [LARGE SCALE GENOMIC DNA]</scope>
</reference>
<dbReference type="WBParaSite" id="TASK_0000433401-mRNA-1">
    <property type="protein sequence ID" value="TASK_0000433401-mRNA-1"/>
    <property type="gene ID" value="TASK_0000433401"/>
</dbReference>
<evidence type="ECO:0000313" key="3">
    <source>
        <dbReference type="Proteomes" id="UP000282613"/>
    </source>
</evidence>
<dbReference type="EMBL" id="UYRS01018342">
    <property type="protein sequence ID" value="VDK33257.1"/>
    <property type="molecule type" value="Genomic_DNA"/>
</dbReference>
<feature type="compositionally biased region" description="Polar residues" evidence="1">
    <location>
        <begin position="89"/>
        <end position="113"/>
    </location>
</feature>
<evidence type="ECO:0000313" key="4">
    <source>
        <dbReference type="WBParaSite" id="TASK_0000433401-mRNA-1"/>
    </source>
</evidence>
<feature type="region of interest" description="Disordered" evidence="1">
    <location>
        <begin position="18"/>
        <end position="113"/>
    </location>
</feature>
<evidence type="ECO:0000313" key="2">
    <source>
        <dbReference type="EMBL" id="VDK33257.1"/>
    </source>
</evidence>
<gene>
    <name evidence="2" type="ORF">TASK_LOCUS4335</name>
</gene>
<organism evidence="4">
    <name type="scientific">Taenia asiatica</name>
    <name type="common">Asian tapeworm</name>
    <dbReference type="NCBI Taxonomy" id="60517"/>
    <lineage>
        <taxon>Eukaryota</taxon>
        <taxon>Metazoa</taxon>
        <taxon>Spiralia</taxon>
        <taxon>Lophotrochozoa</taxon>
        <taxon>Platyhelminthes</taxon>
        <taxon>Cestoda</taxon>
        <taxon>Eucestoda</taxon>
        <taxon>Cyclophyllidea</taxon>
        <taxon>Taeniidae</taxon>
        <taxon>Taenia</taxon>
    </lineage>
</organism>
<proteinExistence type="predicted"/>
<evidence type="ECO:0000256" key="1">
    <source>
        <dbReference type="SAM" id="MobiDB-lite"/>
    </source>
</evidence>
<dbReference type="Proteomes" id="UP000282613">
    <property type="component" value="Unassembled WGS sequence"/>
</dbReference>
<feature type="compositionally biased region" description="Basic and acidic residues" evidence="1">
    <location>
        <begin position="28"/>
        <end position="37"/>
    </location>
</feature>
<protein>
    <submittedName>
        <fullName evidence="4">HMG box domain-containing protein</fullName>
    </submittedName>
</protein>
<feature type="compositionally biased region" description="Polar residues" evidence="1">
    <location>
        <begin position="46"/>
        <end position="62"/>
    </location>
</feature>
<name>A0A0R3W366_TAEAS</name>